<evidence type="ECO:0000256" key="2">
    <source>
        <dbReference type="ARBA" id="ARBA00022840"/>
    </source>
</evidence>
<dbReference type="Gene3D" id="1.10.510.10">
    <property type="entry name" value="Transferase(Phosphotransferase) domain 1"/>
    <property type="match status" value="1"/>
</dbReference>
<dbReference type="AlphaFoldDB" id="A0A820S6P8"/>
<organism evidence="4 5">
    <name type="scientific">Adineta steineri</name>
    <dbReference type="NCBI Taxonomy" id="433720"/>
    <lineage>
        <taxon>Eukaryota</taxon>
        <taxon>Metazoa</taxon>
        <taxon>Spiralia</taxon>
        <taxon>Gnathifera</taxon>
        <taxon>Rotifera</taxon>
        <taxon>Eurotatoria</taxon>
        <taxon>Bdelloidea</taxon>
        <taxon>Adinetida</taxon>
        <taxon>Adinetidae</taxon>
        <taxon>Adineta</taxon>
    </lineage>
</organism>
<evidence type="ECO:0000256" key="1">
    <source>
        <dbReference type="ARBA" id="ARBA00022741"/>
    </source>
</evidence>
<dbReference type="EMBL" id="CAJOAY010035095">
    <property type="protein sequence ID" value="CAF4449270.1"/>
    <property type="molecule type" value="Genomic_DNA"/>
</dbReference>
<dbReference type="SUPFAM" id="SSF56112">
    <property type="entry name" value="Protein kinase-like (PK-like)"/>
    <property type="match status" value="1"/>
</dbReference>
<feature type="domain" description="Protein kinase" evidence="3">
    <location>
        <begin position="1"/>
        <end position="74"/>
    </location>
</feature>
<dbReference type="Pfam" id="PF00069">
    <property type="entry name" value="Pkinase"/>
    <property type="match status" value="1"/>
</dbReference>
<keyword evidence="1" id="KW-0547">Nucleotide-binding</keyword>
<name>A0A820S6P8_9BILA</name>
<feature type="non-terminal residue" evidence="4">
    <location>
        <position position="74"/>
    </location>
</feature>
<dbReference type="InterPro" id="IPR011009">
    <property type="entry name" value="Kinase-like_dom_sf"/>
</dbReference>
<dbReference type="PANTHER" id="PTHR24055">
    <property type="entry name" value="MITOGEN-ACTIVATED PROTEIN KINASE"/>
    <property type="match status" value="1"/>
</dbReference>
<gene>
    <name evidence="4" type="ORF">OKA104_LOCUS54070</name>
</gene>
<dbReference type="PROSITE" id="PS50011">
    <property type="entry name" value="PROTEIN_KINASE_DOM"/>
    <property type="match status" value="1"/>
</dbReference>
<dbReference type="GO" id="GO:0005524">
    <property type="term" value="F:ATP binding"/>
    <property type="evidence" value="ECO:0007669"/>
    <property type="project" value="UniProtKB-KW"/>
</dbReference>
<evidence type="ECO:0000313" key="4">
    <source>
        <dbReference type="EMBL" id="CAF4449270.1"/>
    </source>
</evidence>
<evidence type="ECO:0000259" key="3">
    <source>
        <dbReference type="PROSITE" id="PS50011"/>
    </source>
</evidence>
<evidence type="ECO:0000313" key="5">
    <source>
        <dbReference type="Proteomes" id="UP000663881"/>
    </source>
</evidence>
<sequence length="74" mass="8326">QTSADYYTNYVATRWYRSPELLIGSAYGKPVDIWACGCIMAELATGQALFIGDSDIDQLYRIQKSLGQLPIKYL</sequence>
<proteinExistence type="predicted"/>
<dbReference type="GO" id="GO:0004672">
    <property type="term" value="F:protein kinase activity"/>
    <property type="evidence" value="ECO:0007669"/>
    <property type="project" value="InterPro"/>
</dbReference>
<reference evidence="4" key="1">
    <citation type="submission" date="2021-02" db="EMBL/GenBank/DDBJ databases">
        <authorList>
            <person name="Nowell W R."/>
        </authorList>
    </citation>
    <scope>NUCLEOTIDE SEQUENCE</scope>
</reference>
<comment type="caution">
    <text evidence="4">The sequence shown here is derived from an EMBL/GenBank/DDBJ whole genome shotgun (WGS) entry which is preliminary data.</text>
</comment>
<dbReference type="InterPro" id="IPR050117">
    <property type="entry name" value="MAPK"/>
</dbReference>
<dbReference type="Proteomes" id="UP000663881">
    <property type="component" value="Unassembled WGS sequence"/>
</dbReference>
<feature type="non-terminal residue" evidence="4">
    <location>
        <position position="1"/>
    </location>
</feature>
<keyword evidence="2" id="KW-0067">ATP-binding</keyword>
<dbReference type="InterPro" id="IPR000719">
    <property type="entry name" value="Prot_kinase_dom"/>
</dbReference>
<accession>A0A820S6P8</accession>
<protein>
    <recommendedName>
        <fullName evidence="3">Protein kinase domain-containing protein</fullName>
    </recommendedName>
</protein>